<reference evidence="1 2" key="1">
    <citation type="submission" date="2016-11" db="EMBL/GenBank/DDBJ databases">
        <authorList>
            <person name="Jaros S."/>
            <person name="Januszkiewicz K."/>
            <person name="Wedrychowicz H."/>
        </authorList>
    </citation>
    <scope>NUCLEOTIDE SEQUENCE [LARGE SCALE GENOMIC DNA]</scope>
    <source>
        <strain evidence="1 2">DSM 27406</strain>
    </source>
</reference>
<name>A0A1M7FC90_9BACT</name>
<organism evidence="1 2">
    <name type="scientific">Chitinophaga jiangningensis</name>
    <dbReference type="NCBI Taxonomy" id="1419482"/>
    <lineage>
        <taxon>Bacteria</taxon>
        <taxon>Pseudomonadati</taxon>
        <taxon>Bacteroidota</taxon>
        <taxon>Chitinophagia</taxon>
        <taxon>Chitinophagales</taxon>
        <taxon>Chitinophagaceae</taxon>
        <taxon>Chitinophaga</taxon>
    </lineage>
</organism>
<dbReference type="EMBL" id="FRBL01000006">
    <property type="protein sequence ID" value="SHM01565.1"/>
    <property type="molecule type" value="Genomic_DNA"/>
</dbReference>
<protein>
    <recommendedName>
        <fullName evidence="3">Por secretion system C-terminal sorting domain-containing protein</fullName>
    </recommendedName>
</protein>
<dbReference type="AlphaFoldDB" id="A0A1M7FC90"/>
<proteinExistence type="predicted"/>
<dbReference type="Proteomes" id="UP000184420">
    <property type="component" value="Unassembled WGS sequence"/>
</dbReference>
<dbReference type="RefSeq" id="WP_073082960.1">
    <property type="nucleotide sequence ID" value="NZ_FRBL01000006.1"/>
</dbReference>
<evidence type="ECO:0008006" key="3">
    <source>
        <dbReference type="Google" id="ProtNLM"/>
    </source>
</evidence>
<gene>
    <name evidence="1" type="ORF">SAMN05444266_10680</name>
</gene>
<dbReference type="STRING" id="1419482.SAMN05444266_10680"/>
<keyword evidence="2" id="KW-1185">Reference proteome</keyword>
<evidence type="ECO:0000313" key="1">
    <source>
        <dbReference type="EMBL" id="SHM01565.1"/>
    </source>
</evidence>
<dbReference type="OrthoDB" id="863479at2"/>
<sequence>MALFGQDTVAVFGDMTHEGNILSMPGSVLNFYGLRWRNNSGAAILDESSDGLSGNGGWFQFIQQRNINPNVVYQYMSGGYNVSQNGGTIFPNLRVFNSPGLILDDLNDLKISHELDLRKGSIFLNGWNLVVGHHTPGTIRNFSDSNFIVTDGRFGSGFLYRSNLQPADGEVVFPVGTRPSSFTPAVVAVKTGSSTVRTGVSDSVLAGLTQGRNLFTTSVNKTWQIDPLTPNTEMGVTLVHKLSDEGPDYEANRNSSYVAYFNGSNWDTARTRSAPVSPNIYTSGTPNKAAAFNTRTFQLPGNNGFFTSMVAEIINSPSKTALQFFDAFRNDIASDSITLRWATIREYFLRGISIERKRLDAANFDSIGFVVTKSPNGISYVPVGYDTLDIQDTEESLLYRLKVIMTDGYFFYSPIRLVKGKFVDGQIRLWPNPVRAGTVLHIYYAGALHIKAMALIDVPGRRVGYTTFPQPLQNRNYYEIDVPSGLSGGNYYLQFIGEDNQIIHVEKVVIINRL</sequence>
<evidence type="ECO:0000313" key="2">
    <source>
        <dbReference type="Proteomes" id="UP000184420"/>
    </source>
</evidence>
<accession>A0A1M7FC90</accession>